<sequence>MIINYLRSNDPTGSKMRENYIYTYIFVPLTLLSQISLATLPDLALSLSLTLYKKCKLYKMRLCLYKERENCIYTYIFVPSLPSSRSRSPLSQISLSHSPLSLYTKTQMYKMHENCIYTYIFVPLSTLSQISPPLS</sequence>
<protein>
    <submittedName>
        <fullName evidence="2">Uncharacterized protein</fullName>
    </submittedName>
</protein>
<keyword evidence="1" id="KW-0472">Membrane</keyword>
<keyword evidence="3" id="KW-1185">Reference proteome</keyword>
<dbReference type="AlphaFoldDB" id="A0A9J5WQT8"/>
<name>A0A9J5WQT8_SOLCO</name>
<feature type="transmembrane region" description="Helical" evidence="1">
    <location>
        <begin position="20"/>
        <end position="52"/>
    </location>
</feature>
<reference evidence="2 3" key="1">
    <citation type="submission" date="2020-09" db="EMBL/GenBank/DDBJ databases">
        <title>De no assembly of potato wild relative species, Solanum commersonii.</title>
        <authorList>
            <person name="Cho K."/>
        </authorList>
    </citation>
    <scope>NUCLEOTIDE SEQUENCE [LARGE SCALE GENOMIC DNA]</scope>
    <source>
        <strain evidence="2">LZ3.2</strain>
        <tissue evidence="2">Leaf</tissue>
    </source>
</reference>
<dbReference type="Proteomes" id="UP000824120">
    <property type="component" value="Chromosome 11"/>
</dbReference>
<comment type="caution">
    <text evidence="2">The sequence shown here is derived from an EMBL/GenBank/DDBJ whole genome shotgun (WGS) entry which is preliminary data.</text>
</comment>
<gene>
    <name evidence="2" type="ORF">H5410_057428</name>
</gene>
<evidence type="ECO:0000313" key="2">
    <source>
        <dbReference type="EMBL" id="KAG5577294.1"/>
    </source>
</evidence>
<evidence type="ECO:0000256" key="1">
    <source>
        <dbReference type="SAM" id="Phobius"/>
    </source>
</evidence>
<accession>A0A9J5WQT8</accession>
<proteinExistence type="predicted"/>
<keyword evidence="1" id="KW-0812">Transmembrane</keyword>
<evidence type="ECO:0000313" key="3">
    <source>
        <dbReference type="Proteomes" id="UP000824120"/>
    </source>
</evidence>
<organism evidence="2 3">
    <name type="scientific">Solanum commersonii</name>
    <name type="common">Commerson's wild potato</name>
    <name type="synonym">Commerson's nightshade</name>
    <dbReference type="NCBI Taxonomy" id="4109"/>
    <lineage>
        <taxon>Eukaryota</taxon>
        <taxon>Viridiplantae</taxon>
        <taxon>Streptophyta</taxon>
        <taxon>Embryophyta</taxon>
        <taxon>Tracheophyta</taxon>
        <taxon>Spermatophyta</taxon>
        <taxon>Magnoliopsida</taxon>
        <taxon>eudicotyledons</taxon>
        <taxon>Gunneridae</taxon>
        <taxon>Pentapetalae</taxon>
        <taxon>asterids</taxon>
        <taxon>lamiids</taxon>
        <taxon>Solanales</taxon>
        <taxon>Solanaceae</taxon>
        <taxon>Solanoideae</taxon>
        <taxon>Solaneae</taxon>
        <taxon>Solanum</taxon>
    </lineage>
</organism>
<keyword evidence="1" id="KW-1133">Transmembrane helix</keyword>
<dbReference type="EMBL" id="JACXVP010000011">
    <property type="protein sequence ID" value="KAG5577294.1"/>
    <property type="molecule type" value="Genomic_DNA"/>
</dbReference>